<reference evidence="1 2" key="1">
    <citation type="journal article" date="2014" name="Genome Announc.">
        <title>Draft genome sequences of eight enterohepatic helicobacter species isolated from both laboratory and wild rodents.</title>
        <authorList>
            <person name="Sheh A."/>
            <person name="Shen Z."/>
            <person name="Fox J.G."/>
        </authorList>
    </citation>
    <scope>NUCLEOTIDE SEQUENCE [LARGE SCALE GENOMIC DNA]</scope>
    <source>
        <strain evidence="1 2">MIT 09-6949</strain>
    </source>
</reference>
<evidence type="ECO:0000313" key="2">
    <source>
        <dbReference type="Proteomes" id="UP000029733"/>
    </source>
</evidence>
<dbReference type="EMBL" id="JRPR02000003">
    <property type="protein sequence ID" value="TLD96496.1"/>
    <property type="molecule type" value="Genomic_DNA"/>
</dbReference>
<gene>
    <name evidence="1" type="ORF">LS71_005355</name>
</gene>
<proteinExistence type="predicted"/>
<evidence type="ECO:0000313" key="1">
    <source>
        <dbReference type="EMBL" id="TLD96496.1"/>
    </source>
</evidence>
<protein>
    <submittedName>
        <fullName evidence="1">Uncharacterized protein</fullName>
    </submittedName>
</protein>
<comment type="caution">
    <text evidence="1">The sequence shown here is derived from an EMBL/GenBank/DDBJ whole genome shotgun (WGS) entry which is preliminary data.</text>
</comment>
<name>A0A4U8T9K4_9HELI</name>
<organism evidence="1 2">
    <name type="scientific">Helicobacter jaachi</name>
    <dbReference type="NCBI Taxonomy" id="1677920"/>
    <lineage>
        <taxon>Bacteria</taxon>
        <taxon>Pseudomonadati</taxon>
        <taxon>Campylobacterota</taxon>
        <taxon>Epsilonproteobacteria</taxon>
        <taxon>Campylobacterales</taxon>
        <taxon>Helicobacteraceae</taxon>
        <taxon>Helicobacter</taxon>
    </lineage>
</organism>
<accession>A0A4U8T9K4</accession>
<sequence length="404" mass="44537">MSKLACTFQFTKPYASPLAQHNVKFSRKIASTCALLCEGSGSENLAYNLKILSALFPLVSARLDSLSITTLLASTRIVGMKVPGLSSIYSALSLKRVPLDSIHNPELDSLQSPISAPKPKVKPKDLLDSITQRAHKPTLHYTYKKHALLPCYTINFNALANDCMQGTIKAFIRPNRLESTPLQTLARTHKNALHTKPFQNQKALVIGASSGLGDVCAKLLYIGGAEVLATFYAHKIDSMPYKAMRYNAFKPSTNALAAIKDFAPTHIYYFATPQIRARNAKWLDKAVLYNFIDCYIFGLQTLLQALAPDSSTSQSTSLRAIFSPSTRFIDTKARDFKEYTLAKMLLESYMASLSDIAYFTPRLDKLATNQTQSILPQSLPAPDSALLQALLTMSQQERAKGGRA</sequence>
<dbReference type="Proteomes" id="UP000029733">
    <property type="component" value="Unassembled WGS sequence"/>
</dbReference>
<dbReference type="OrthoDB" id="9800237at2"/>
<dbReference type="STRING" id="1677920.LS71_07260"/>
<dbReference type="SUPFAM" id="SSF51735">
    <property type="entry name" value="NAD(P)-binding Rossmann-fold domains"/>
    <property type="match status" value="1"/>
</dbReference>
<dbReference type="RefSeq" id="WP_034355867.1">
    <property type="nucleotide sequence ID" value="NZ_JRPR02000003.1"/>
</dbReference>
<dbReference type="InterPro" id="IPR036291">
    <property type="entry name" value="NAD(P)-bd_dom_sf"/>
</dbReference>
<dbReference type="AlphaFoldDB" id="A0A4U8T9K4"/>
<keyword evidence="2" id="KW-1185">Reference proteome</keyword>